<dbReference type="AlphaFoldDB" id="A0A975LCD4"/>
<dbReference type="CDD" id="cd00093">
    <property type="entry name" value="HTH_XRE"/>
    <property type="match status" value="1"/>
</dbReference>
<evidence type="ECO:0000313" key="2">
    <source>
        <dbReference type="EMBL" id="QVJ03015.1"/>
    </source>
</evidence>
<reference evidence="2" key="1">
    <citation type="submission" date="2021-05" db="EMBL/GenBank/DDBJ databases">
        <authorList>
            <person name="Kaiqin L."/>
            <person name="Jian G."/>
        </authorList>
    </citation>
    <scope>NUCLEOTIDE SEQUENCE</scope>
    <source>
        <strain evidence="2">HDS5</strain>
    </source>
</reference>
<dbReference type="Proteomes" id="UP000682416">
    <property type="component" value="Chromosome"/>
</dbReference>
<dbReference type="Pfam" id="PF13560">
    <property type="entry name" value="HTH_31"/>
    <property type="match status" value="1"/>
</dbReference>
<evidence type="ECO:0000313" key="3">
    <source>
        <dbReference type="Proteomes" id="UP000682416"/>
    </source>
</evidence>
<gene>
    <name evidence="2" type="ORF">KGD82_13350</name>
</gene>
<dbReference type="EMBL" id="CP074402">
    <property type="protein sequence ID" value="QVJ03015.1"/>
    <property type="molecule type" value="Genomic_DNA"/>
</dbReference>
<dbReference type="Gene3D" id="1.10.260.40">
    <property type="entry name" value="lambda repressor-like DNA-binding domains"/>
    <property type="match status" value="1"/>
</dbReference>
<dbReference type="KEGG" id="nec:KGD82_13350"/>
<proteinExistence type="predicted"/>
<name>A0A975LCD4_9ACTN</name>
<feature type="region of interest" description="Disordered" evidence="1">
    <location>
        <begin position="88"/>
        <end position="114"/>
    </location>
</feature>
<dbReference type="InterPro" id="IPR001387">
    <property type="entry name" value="Cro/C1-type_HTH"/>
</dbReference>
<organism evidence="2 3">
    <name type="scientific">Nocardiopsis eucommiae</name>
    <dbReference type="NCBI Taxonomy" id="2831970"/>
    <lineage>
        <taxon>Bacteria</taxon>
        <taxon>Bacillati</taxon>
        <taxon>Actinomycetota</taxon>
        <taxon>Actinomycetes</taxon>
        <taxon>Streptosporangiales</taxon>
        <taxon>Nocardiopsidaceae</taxon>
        <taxon>Nocardiopsis</taxon>
    </lineage>
</organism>
<dbReference type="InterPro" id="IPR010982">
    <property type="entry name" value="Lambda_DNA-bd_dom_sf"/>
</dbReference>
<evidence type="ECO:0000256" key="1">
    <source>
        <dbReference type="SAM" id="MobiDB-lite"/>
    </source>
</evidence>
<keyword evidence="3" id="KW-1185">Reference proteome</keyword>
<dbReference type="GO" id="GO:0003677">
    <property type="term" value="F:DNA binding"/>
    <property type="evidence" value="ECO:0007669"/>
    <property type="project" value="InterPro"/>
</dbReference>
<sequence length="141" mass="14916">MTEKPTPTPEGELIQSAIKRAKLSARQAAERAGISEGRWRQIANGYQVVAKGTYIPVTGPAETVAAMAEVAGVTAVQLAEVGREDAAEELRAKRGSEGSVPAPAGTWDGEIVGPDGPLFEGETLRWRDEEELGSLSCRRAA</sequence>
<accession>A0A975LCD4</accession>
<protein>
    <submittedName>
        <fullName evidence="2">Helix-turn-helix transcriptional regulator</fullName>
    </submittedName>
</protein>